<evidence type="ECO:0000313" key="2">
    <source>
        <dbReference type="EMBL" id="TAA48433.1"/>
    </source>
</evidence>
<proteinExistence type="predicted"/>
<comment type="caution">
    <text evidence="2">The sequence shown here is derived from an EMBL/GenBank/DDBJ whole genome shotgun (WGS) entry which is preliminary data.</text>
</comment>
<dbReference type="RefSeq" id="WP_130565826.1">
    <property type="nucleotide sequence ID" value="NZ_SHLY01000001.1"/>
</dbReference>
<feature type="domain" description="IraD/Gp25-like" evidence="1">
    <location>
        <begin position="31"/>
        <end position="118"/>
    </location>
</feature>
<protein>
    <recommendedName>
        <fullName evidence="1">IraD/Gp25-like domain-containing protein</fullName>
    </recommendedName>
</protein>
<sequence length="134" mass="14891">MADSEQIIGRGWSFPPSFDRGRGEVAMTTGIDDIHASLQIIFSTSLGERLMQPIFGCSLQSMVQEPMNSGNLGYIKYLIETAILYHEPRIDAEEVGVSFNAELGVLDIAISYLVRGSNSRFNFVYPFYINEGEA</sequence>
<accession>A0ABY1WUL8</accession>
<gene>
    <name evidence="2" type="ORF">EXY25_04210</name>
</gene>
<dbReference type="Pfam" id="PF04965">
    <property type="entry name" value="GPW_gp25"/>
    <property type="match status" value="1"/>
</dbReference>
<dbReference type="Proteomes" id="UP000292544">
    <property type="component" value="Unassembled WGS sequence"/>
</dbReference>
<dbReference type="Gene3D" id="3.10.450.40">
    <property type="match status" value="1"/>
</dbReference>
<organism evidence="2 3">
    <name type="scientific">Corallincola spongiicola</name>
    <dbReference type="NCBI Taxonomy" id="2520508"/>
    <lineage>
        <taxon>Bacteria</taxon>
        <taxon>Pseudomonadati</taxon>
        <taxon>Pseudomonadota</taxon>
        <taxon>Gammaproteobacteria</taxon>
        <taxon>Alteromonadales</taxon>
        <taxon>Psychromonadaceae</taxon>
        <taxon>Corallincola</taxon>
    </lineage>
</organism>
<reference evidence="3" key="1">
    <citation type="submission" date="2019-02" db="EMBL/GenBank/DDBJ databases">
        <title>Draft genome sequence of Muricauda sp. 176CP4-71.</title>
        <authorList>
            <person name="Park J.-S."/>
        </authorList>
    </citation>
    <scope>NUCLEOTIDE SEQUENCE [LARGE SCALE GENOMIC DNA]</scope>
    <source>
        <strain evidence="3">176GS2-150</strain>
    </source>
</reference>
<name>A0ABY1WUL8_9GAMM</name>
<evidence type="ECO:0000259" key="1">
    <source>
        <dbReference type="Pfam" id="PF04965"/>
    </source>
</evidence>
<dbReference type="SUPFAM" id="SSF160719">
    <property type="entry name" value="gpW/gp25-like"/>
    <property type="match status" value="1"/>
</dbReference>
<dbReference type="EMBL" id="SHLY01000001">
    <property type="protein sequence ID" value="TAA48433.1"/>
    <property type="molecule type" value="Genomic_DNA"/>
</dbReference>
<evidence type="ECO:0000313" key="3">
    <source>
        <dbReference type="Proteomes" id="UP000292544"/>
    </source>
</evidence>
<dbReference type="InterPro" id="IPR007048">
    <property type="entry name" value="IraD/Gp25-like"/>
</dbReference>
<keyword evidence="3" id="KW-1185">Reference proteome</keyword>